<accession>A0AAN7WLQ4</accession>
<gene>
    <name evidence="3" type="ORF">LTR97_004558</name>
</gene>
<dbReference type="InterPro" id="IPR010730">
    <property type="entry name" value="HET"/>
</dbReference>
<dbReference type="InterPro" id="IPR052895">
    <property type="entry name" value="HetReg/Transcr_Mod"/>
</dbReference>
<dbReference type="AlphaFoldDB" id="A0AAN7WLQ4"/>
<evidence type="ECO:0000313" key="3">
    <source>
        <dbReference type="EMBL" id="KAK5701740.1"/>
    </source>
</evidence>
<evidence type="ECO:0000313" key="4">
    <source>
        <dbReference type="Proteomes" id="UP001310594"/>
    </source>
</evidence>
<dbReference type="PANTHER" id="PTHR24148:SF64">
    <property type="entry name" value="HETEROKARYON INCOMPATIBILITY DOMAIN-CONTAINING PROTEIN"/>
    <property type="match status" value="1"/>
</dbReference>
<evidence type="ECO:0000256" key="1">
    <source>
        <dbReference type="SAM" id="MobiDB-lite"/>
    </source>
</evidence>
<dbReference type="Pfam" id="PF06985">
    <property type="entry name" value="HET"/>
    <property type="match status" value="1"/>
</dbReference>
<dbReference type="EMBL" id="JAVRQU010000006">
    <property type="protein sequence ID" value="KAK5701740.1"/>
    <property type="molecule type" value="Genomic_DNA"/>
</dbReference>
<comment type="caution">
    <text evidence="3">The sequence shown here is derived from an EMBL/GenBank/DDBJ whole genome shotgun (WGS) entry which is preliminary data.</text>
</comment>
<feature type="compositionally biased region" description="Polar residues" evidence="1">
    <location>
        <begin position="496"/>
        <end position="510"/>
    </location>
</feature>
<reference evidence="3" key="1">
    <citation type="submission" date="2023-08" db="EMBL/GenBank/DDBJ databases">
        <title>Black Yeasts Isolated from many extreme environments.</title>
        <authorList>
            <person name="Coleine C."/>
            <person name="Stajich J.E."/>
            <person name="Selbmann L."/>
        </authorList>
    </citation>
    <scope>NUCLEOTIDE SEQUENCE</scope>
    <source>
        <strain evidence="3">CCFEE 5810</strain>
    </source>
</reference>
<feature type="compositionally biased region" description="Low complexity" evidence="1">
    <location>
        <begin position="13"/>
        <end position="25"/>
    </location>
</feature>
<evidence type="ECO:0000259" key="2">
    <source>
        <dbReference type="Pfam" id="PF06985"/>
    </source>
</evidence>
<sequence length="816" mass="90273">MGLMERWSRLMAGDSSRGSSTSDLSNTANTVLAPHIGGSTSNVPGSSAAPTINAQHDTAMLPGITITNDIGVTGTGSLDNNPTTPKDNPTSTNLETTIQIGSAHGGAGVLADASIPRDVLYPPLGSRFDTRLITLSRPNNAGLIQCTSQPIALRDVPEYAALSYHWGSVRKTLYEALKMLLNQKMSPVWADSLSIDQDNDEDKGQQVAKMHVIYPHATRVFAWLGPAKSDHDGSDGELGLKTLNKLPKDRTELVAWAHKEILAEQQKAVASLVNREYWKRSWIIQELSKARKVRILCGNQIADLKVFLDNLFDLNSLLKDTLVPNATREHFACLRQFHEQEQTVTRRSQMSLVTALVLSRHSQASMPRDKIYAVTHLSHDGTRLVDTPNYFQSDSVVFQGFTENIINKQGHAAVLLLARGLGARSTETEASHAGTRLAQHRKSPSMHSLLSIRHWNQSSASLSPVPQQHRRHRSSSSVSSYTSVAAPDDDGPEDTVQPSDDASHTPSWTPRWSALDHPLPPWIIDSVLDSEKVTGIPPQLSCAQGKLVVRGAQQATVQALSGCQYQYGNRDAITYKADHSEARYNVAIHSPPSADKVAINLWQAVVQINDPNAFMDHTKHHCDKQLCHAQNVVGYGLARILTAEHRSALDAQSNEAVIDRWVGNNGHLQLGRKTLRQWMKDICDRGRTVAMRSSPASFSGGSQISAECSSDFATESRLFAKGLRTLEKYKMRLAFTTAGNFEAVYREAKVRDLIYRLEQVSLPVVLRLKITEEHTSFRYIGEVYLRDHLSPSAFYTHYSWSNVDTDEHKFRAITID</sequence>
<organism evidence="3 4">
    <name type="scientific">Elasticomyces elasticus</name>
    <dbReference type="NCBI Taxonomy" id="574655"/>
    <lineage>
        <taxon>Eukaryota</taxon>
        <taxon>Fungi</taxon>
        <taxon>Dikarya</taxon>
        <taxon>Ascomycota</taxon>
        <taxon>Pezizomycotina</taxon>
        <taxon>Dothideomycetes</taxon>
        <taxon>Dothideomycetidae</taxon>
        <taxon>Mycosphaerellales</taxon>
        <taxon>Teratosphaeriaceae</taxon>
        <taxon>Elasticomyces</taxon>
    </lineage>
</organism>
<protein>
    <recommendedName>
        <fullName evidence="2">Heterokaryon incompatibility domain-containing protein</fullName>
    </recommendedName>
</protein>
<feature type="compositionally biased region" description="Low complexity" evidence="1">
    <location>
        <begin position="475"/>
        <end position="484"/>
    </location>
</feature>
<dbReference type="Proteomes" id="UP001310594">
    <property type="component" value="Unassembled WGS sequence"/>
</dbReference>
<feature type="region of interest" description="Disordered" evidence="1">
    <location>
        <begin position="1"/>
        <end position="26"/>
    </location>
</feature>
<feature type="domain" description="Heterokaryon incompatibility" evidence="2">
    <location>
        <begin position="166"/>
        <end position="286"/>
    </location>
</feature>
<proteinExistence type="predicted"/>
<feature type="region of interest" description="Disordered" evidence="1">
    <location>
        <begin position="460"/>
        <end position="511"/>
    </location>
</feature>
<name>A0AAN7WLQ4_9PEZI</name>
<dbReference type="PANTHER" id="PTHR24148">
    <property type="entry name" value="ANKYRIN REPEAT DOMAIN-CONTAINING PROTEIN 39 HOMOLOG-RELATED"/>
    <property type="match status" value="1"/>
</dbReference>